<accession>A0AAW9RTQ8</accession>
<feature type="domain" description="Nitroreductase" evidence="6">
    <location>
        <begin position="7"/>
        <end position="197"/>
    </location>
</feature>
<evidence type="ECO:0000313" key="8">
    <source>
        <dbReference type="Proteomes" id="UP001378188"/>
    </source>
</evidence>
<keyword evidence="5" id="KW-0560">Oxidoreductase</keyword>
<dbReference type="GO" id="GO:0016491">
    <property type="term" value="F:oxidoreductase activity"/>
    <property type="evidence" value="ECO:0007669"/>
    <property type="project" value="UniProtKB-KW"/>
</dbReference>
<dbReference type="EMBL" id="JAZHOF010000006">
    <property type="protein sequence ID" value="MEJ8573106.1"/>
    <property type="molecule type" value="Genomic_DNA"/>
</dbReference>
<dbReference type="Gene3D" id="3.40.109.10">
    <property type="entry name" value="NADH Oxidase"/>
    <property type="match status" value="1"/>
</dbReference>
<evidence type="ECO:0000313" key="7">
    <source>
        <dbReference type="EMBL" id="MEJ8573106.1"/>
    </source>
</evidence>
<evidence type="ECO:0000256" key="3">
    <source>
        <dbReference type="ARBA" id="ARBA00022630"/>
    </source>
</evidence>
<evidence type="ECO:0000256" key="2">
    <source>
        <dbReference type="ARBA" id="ARBA00007118"/>
    </source>
</evidence>
<dbReference type="InterPro" id="IPR029479">
    <property type="entry name" value="Nitroreductase"/>
</dbReference>
<evidence type="ECO:0000259" key="6">
    <source>
        <dbReference type="Pfam" id="PF00881"/>
    </source>
</evidence>
<evidence type="ECO:0000256" key="5">
    <source>
        <dbReference type="ARBA" id="ARBA00023002"/>
    </source>
</evidence>
<evidence type="ECO:0000256" key="4">
    <source>
        <dbReference type="ARBA" id="ARBA00022643"/>
    </source>
</evidence>
<keyword evidence="8" id="KW-1185">Reference proteome</keyword>
<dbReference type="Proteomes" id="UP001378188">
    <property type="component" value="Unassembled WGS sequence"/>
</dbReference>
<comment type="cofactor">
    <cofactor evidence="1">
        <name>FMN</name>
        <dbReference type="ChEBI" id="CHEBI:58210"/>
    </cofactor>
</comment>
<keyword evidence="4" id="KW-0288">FMN</keyword>
<dbReference type="AlphaFoldDB" id="A0AAW9RTQ8"/>
<organism evidence="7 8">
    <name type="scientific">Microbaculum marinum</name>
    <dbReference type="NCBI Taxonomy" id="1764581"/>
    <lineage>
        <taxon>Bacteria</taxon>
        <taxon>Pseudomonadati</taxon>
        <taxon>Pseudomonadota</taxon>
        <taxon>Alphaproteobacteria</taxon>
        <taxon>Hyphomicrobiales</taxon>
        <taxon>Tepidamorphaceae</taxon>
        <taxon>Microbaculum</taxon>
    </lineage>
</organism>
<dbReference type="PANTHER" id="PTHR43673">
    <property type="entry name" value="NAD(P)H NITROREDUCTASE YDGI-RELATED"/>
    <property type="match status" value="1"/>
</dbReference>
<comment type="similarity">
    <text evidence="2">Belongs to the nitroreductase family.</text>
</comment>
<comment type="caution">
    <text evidence="7">The sequence shown here is derived from an EMBL/GenBank/DDBJ whole genome shotgun (WGS) entry which is preliminary data.</text>
</comment>
<dbReference type="Pfam" id="PF00881">
    <property type="entry name" value="Nitroreductase"/>
    <property type="match status" value="1"/>
</dbReference>
<protein>
    <submittedName>
        <fullName evidence="7">Nitroreductase</fullName>
    </submittedName>
</protein>
<gene>
    <name evidence="7" type="ORF">V3328_16560</name>
</gene>
<dbReference type="CDD" id="cd02136">
    <property type="entry name" value="PnbA_NfnB-like"/>
    <property type="match status" value="1"/>
</dbReference>
<dbReference type="InterPro" id="IPR000415">
    <property type="entry name" value="Nitroreductase-like"/>
</dbReference>
<dbReference type="PANTHER" id="PTHR43673:SF2">
    <property type="entry name" value="NITROREDUCTASE"/>
    <property type="match status" value="1"/>
</dbReference>
<reference evidence="7 8" key="1">
    <citation type="submission" date="2024-02" db="EMBL/GenBank/DDBJ databases">
        <title>Genome analysis and characterization of Microbaculum marinisediminis sp. nov., isolated from marine sediment.</title>
        <authorList>
            <person name="Du Z.-J."/>
            <person name="Ye Y.-Q."/>
            <person name="Zhang Z.-R."/>
            <person name="Yuan S.-M."/>
            <person name="Zhang X.-Y."/>
        </authorList>
    </citation>
    <scope>NUCLEOTIDE SEQUENCE [LARGE SCALE GENOMIC DNA]</scope>
    <source>
        <strain evidence="7 8">SDUM1044001</strain>
    </source>
</reference>
<proteinExistence type="inferred from homology"/>
<name>A0AAW9RTQ8_9HYPH</name>
<keyword evidence="3" id="KW-0285">Flavoprotein</keyword>
<dbReference type="SUPFAM" id="SSF55469">
    <property type="entry name" value="FMN-dependent nitroreductase-like"/>
    <property type="match status" value="1"/>
</dbReference>
<dbReference type="RefSeq" id="WP_340330796.1">
    <property type="nucleotide sequence ID" value="NZ_JAZHOF010000006.1"/>
</dbReference>
<sequence length="229" mass="25840">MNVTEAVRSRLSCRAFLDTPVPESVVREILDAARWAPSGGNLQPWRVHVLTGAPLKDLIERISPRYHLLPKGEGPDYQVYPHPLREPYHGRRFKCGADLYAALGIPREDKAGRYRQFARNFTFFGAPVGIFVSIDRQMGPPQWADAGMFVQTIMLLAREHGLHSCAQEAWTYWHETVAQVLDLPDELIMYCGIALGYADMDDPVNGWRTERAAVDELAEFRGFEAAPAE</sequence>
<evidence type="ECO:0000256" key="1">
    <source>
        <dbReference type="ARBA" id="ARBA00001917"/>
    </source>
</evidence>